<evidence type="ECO:0000313" key="3">
    <source>
        <dbReference type="Proteomes" id="UP000051587"/>
    </source>
</evidence>
<evidence type="ECO:0000256" key="1">
    <source>
        <dbReference type="SAM" id="SignalP"/>
    </source>
</evidence>
<reference evidence="2 3" key="1">
    <citation type="submission" date="2015-09" db="EMBL/GenBank/DDBJ databases">
        <authorList>
            <consortium name="Swine Surveillance"/>
        </authorList>
    </citation>
    <scope>NUCLEOTIDE SEQUENCE [LARGE SCALE GENOMIC DNA]</scope>
    <source>
        <strain evidence="2 3">CECT 4357</strain>
    </source>
</reference>
<evidence type="ECO:0000313" key="2">
    <source>
        <dbReference type="EMBL" id="CUH68038.1"/>
    </source>
</evidence>
<organism evidence="2 3">
    <name type="scientific">Thalassovita gelatinovora</name>
    <name type="common">Thalassobius gelatinovorus</name>
    <dbReference type="NCBI Taxonomy" id="53501"/>
    <lineage>
        <taxon>Bacteria</taxon>
        <taxon>Pseudomonadati</taxon>
        <taxon>Pseudomonadota</taxon>
        <taxon>Alphaproteobacteria</taxon>
        <taxon>Rhodobacterales</taxon>
        <taxon>Roseobacteraceae</taxon>
        <taxon>Thalassovita</taxon>
    </lineage>
</organism>
<dbReference type="OrthoDB" id="8403438at2"/>
<dbReference type="RefSeq" id="WP_139193598.1">
    <property type="nucleotide sequence ID" value="NZ_CP051181.1"/>
</dbReference>
<dbReference type="Proteomes" id="UP000051587">
    <property type="component" value="Unassembled WGS sequence"/>
</dbReference>
<sequence length="103" mass="11414">MKTYFLSAAAIAVAASSLSAQDDCMFDTITANTIATHRQMGGWSISEMMSKLGSEPGLRDMILDAYSQPRMLTTETRQYAVDEFSNTWTVKCYQSGSILPRKD</sequence>
<accession>A0A0P1FJ67</accession>
<feature type="chain" id="PRO_5006062638" evidence="1">
    <location>
        <begin position="21"/>
        <end position="103"/>
    </location>
</feature>
<name>A0A0P1FJ67_THAGE</name>
<feature type="signal peptide" evidence="1">
    <location>
        <begin position="1"/>
        <end position="20"/>
    </location>
</feature>
<dbReference type="EMBL" id="CYSA01000027">
    <property type="protein sequence ID" value="CUH68038.1"/>
    <property type="molecule type" value="Genomic_DNA"/>
</dbReference>
<dbReference type="AlphaFoldDB" id="A0A0P1FJ67"/>
<proteinExistence type="predicted"/>
<keyword evidence="1" id="KW-0732">Signal</keyword>
<protein>
    <submittedName>
        <fullName evidence="2">Uncharacterized protein</fullName>
    </submittedName>
</protein>
<gene>
    <name evidence="2" type="ORF">TG4357_03355</name>
</gene>
<keyword evidence="3" id="KW-1185">Reference proteome</keyword>